<dbReference type="Gene3D" id="3.40.50.300">
    <property type="entry name" value="P-loop containing nucleotide triphosphate hydrolases"/>
    <property type="match status" value="1"/>
</dbReference>
<sequence>MSLTKLTCRKRRTEKAWLRVKSKDLDSSEVEDLILDTELLTPLQQQRKKKEVEMEKKRLEQLPPEEREEKQEERKTKAKHKLAQRLAREALANHAKEQGLQKVPHQFEDEVHYIASFMPLYFRECQAQIQRCKDSEMLKEAERVRFHAFRLEEPFVKLELLRTKEACTVTQYSGQDLVLLTQEEDLSKPHHVHLLGLVDHSVMQNVHLTVCVDMASKPGSRMKEVANLIAKEAPWYMVKVTSMSTQIREFEGMKALPEIFLKETILNREDVPGDEGTEMQAASALELGAAPKLRLDERTLVLPEAMEQWLQSRYNESQQNAIRDSQKVQGITLVQGPPGTGKTTTVMAIIAGLLGANRQARQEEWERGARRGRLGGLQ</sequence>
<dbReference type="PANTHER" id="PTHR10887">
    <property type="entry name" value="DNA2/NAM7 HELICASE FAMILY"/>
    <property type="match status" value="1"/>
</dbReference>
<proteinExistence type="predicted"/>
<evidence type="ECO:0000313" key="4">
    <source>
        <dbReference type="Proteomes" id="UP001178507"/>
    </source>
</evidence>
<dbReference type="EMBL" id="CAUJNA010000070">
    <property type="protein sequence ID" value="CAJ1371364.1"/>
    <property type="molecule type" value="Genomic_DNA"/>
</dbReference>
<dbReference type="SUPFAM" id="SSF52540">
    <property type="entry name" value="P-loop containing nucleoside triphosphate hydrolases"/>
    <property type="match status" value="1"/>
</dbReference>
<protein>
    <recommendedName>
        <fullName evidence="2">DNA2/NAM7 helicase helicase domain-containing protein</fullName>
    </recommendedName>
</protein>
<dbReference type="GO" id="GO:0004386">
    <property type="term" value="F:helicase activity"/>
    <property type="evidence" value="ECO:0007669"/>
    <property type="project" value="InterPro"/>
</dbReference>
<accession>A0AA36HN13</accession>
<evidence type="ECO:0000313" key="3">
    <source>
        <dbReference type="EMBL" id="CAJ1371364.1"/>
    </source>
</evidence>
<reference evidence="3" key="1">
    <citation type="submission" date="2023-08" db="EMBL/GenBank/DDBJ databases">
        <authorList>
            <person name="Chen Y."/>
            <person name="Shah S."/>
            <person name="Dougan E. K."/>
            <person name="Thang M."/>
            <person name="Chan C."/>
        </authorList>
    </citation>
    <scope>NUCLEOTIDE SEQUENCE</scope>
</reference>
<feature type="compositionally biased region" description="Basic and acidic residues" evidence="1">
    <location>
        <begin position="50"/>
        <end position="75"/>
    </location>
</feature>
<feature type="region of interest" description="Disordered" evidence="1">
    <location>
        <begin position="44"/>
        <end position="79"/>
    </location>
</feature>
<dbReference type="InterPro" id="IPR027417">
    <property type="entry name" value="P-loop_NTPase"/>
</dbReference>
<dbReference type="InterPro" id="IPR045055">
    <property type="entry name" value="DNA2/NAM7-like"/>
</dbReference>
<dbReference type="InterPro" id="IPR041677">
    <property type="entry name" value="DNA2/NAM7_AAA_11"/>
</dbReference>
<name>A0AA36HN13_9DINO</name>
<feature type="domain" description="DNA2/NAM7 helicase helicase" evidence="2">
    <location>
        <begin position="314"/>
        <end position="356"/>
    </location>
</feature>
<dbReference type="Pfam" id="PF13086">
    <property type="entry name" value="AAA_11"/>
    <property type="match status" value="1"/>
</dbReference>
<comment type="caution">
    <text evidence="3">The sequence shown here is derived from an EMBL/GenBank/DDBJ whole genome shotgun (WGS) entry which is preliminary data.</text>
</comment>
<organism evidence="3 4">
    <name type="scientific">Effrenium voratum</name>
    <dbReference type="NCBI Taxonomy" id="2562239"/>
    <lineage>
        <taxon>Eukaryota</taxon>
        <taxon>Sar</taxon>
        <taxon>Alveolata</taxon>
        <taxon>Dinophyceae</taxon>
        <taxon>Suessiales</taxon>
        <taxon>Symbiodiniaceae</taxon>
        <taxon>Effrenium</taxon>
    </lineage>
</organism>
<gene>
    <name evidence="3" type="ORF">EVOR1521_LOCUS1676</name>
</gene>
<evidence type="ECO:0000256" key="1">
    <source>
        <dbReference type="SAM" id="MobiDB-lite"/>
    </source>
</evidence>
<dbReference type="AlphaFoldDB" id="A0AA36HN13"/>
<evidence type="ECO:0000259" key="2">
    <source>
        <dbReference type="Pfam" id="PF13086"/>
    </source>
</evidence>
<dbReference type="Proteomes" id="UP001178507">
    <property type="component" value="Unassembled WGS sequence"/>
</dbReference>
<keyword evidence="4" id="KW-1185">Reference proteome</keyword>
<dbReference type="PANTHER" id="PTHR10887:SF495">
    <property type="entry name" value="HELICASE SENATAXIN ISOFORM X1-RELATED"/>
    <property type="match status" value="1"/>
</dbReference>